<sequence length="156" mass="17551">MYSSVRTIVHAFEQPLHVSKTRLRDLQSSVSTQPMTSATKKTIPFSFFSRAFNSASCRLRFSSTPSNSFILRAWMALMSKALTRMKRTETRPDLQLHTHAIAVVILEFSQDLLFLADESADDAIANESLEKDLRQPNAQISDLSSYVISFTISGLM</sequence>
<name>A0A024GR69_9STRA</name>
<reference evidence="1 2" key="1">
    <citation type="submission" date="2012-05" db="EMBL/GenBank/DDBJ databases">
        <title>Recombination and specialization in a pathogen metapopulation.</title>
        <authorList>
            <person name="Gardiner A."/>
            <person name="Kemen E."/>
            <person name="Schultz-Larsen T."/>
            <person name="MacLean D."/>
            <person name="Van Oosterhout C."/>
            <person name="Jones J.D.G."/>
        </authorList>
    </citation>
    <scope>NUCLEOTIDE SEQUENCE [LARGE SCALE GENOMIC DNA]</scope>
    <source>
        <strain evidence="1 2">Ac Nc2</strain>
    </source>
</reference>
<evidence type="ECO:0000313" key="1">
    <source>
        <dbReference type="EMBL" id="CCI49228.1"/>
    </source>
</evidence>
<protein>
    <submittedName>
        <fullName evidence="1">Uncharacterized protein</fullName>
    </submittedName>
</protein>
<gene>
    <name evidence="1" type="ORF">BN9_105100</name>
</gene>
<proteinExistence type="predicted"/>
<keyword evidence="2" id="KW-1185">Reference proteome</keyword>
<dbReference type="InParanoid" id="A0A024GR69"/>
<comment type="caution">
    <text evidence="1">The sequence shown here is derived from an EMBL/GenBank/DDBJ whole genome shotgun (WGS) entry which is preliminary data.</text>
</comment>
<dbReference type="EMBL" id="CAIX01000282">
    <property type="protein sequence ID" value="CCI49228.1"/>
    <property type="molecule type" value="Genomic_DNA"/>
</dbReference>
<accession>A0A024GR69</accession>
<organism evidence="1 2">
    <name type="scientific">Albugo candida</name>
    <dbReference type="NCBI Taxonomy" id="65357"/>
    <lineage>
        <taxon>Eukaryota</taxon>
        <taxon>Sar</taxon>
        <taxon>Stramenopiles</taxon>
        <taxon>Oomycota</taxon>
        <taxon>Peronosporomycetes</taxon>
        <taxon>Albuginales</taxon>
        <taxon>Albuginaceae</taxon>
        <taxon>Albugo</taxon>
    </lineage>
</organism>
<dbReference type="AlphaFoldDB" id="A0A024GR69"/>
<evidence type="ECO:0000313" key="2">
    <source>
        <dbReference type="Proteomes" id="UP000053237"/>
    </source>
</evidence>
<dbReference type="Proteomes" id="UP000053237">
    <property type="component" value="Unassembled WGS sequence"/>
</dbReference>